<evidence type="ECO:0000256" key="11">
    <source>
        <dbReference type="SAM" id="MobiDB-lite"/>
    </source>
</evidence>
<feature type="non-terminal residue" evidence="13">
    <location>
        <position position="2804"/>
    </location>
</feature>
<comment type="caution">
    <text evidence="13">The sequence shown here is derived from an EMBL/GenBank/DDBJ whole genome shotgun (WGS) entry which is preliminary data.</text>
</comment>
<gene>
    <name evidence="13" type="ORF">PACLA_8A035577</name>
</gene>
<evidence type="ECO:0000256" key="1">
    <source>
        <dbReference type="ARBA" id="ARBA00004251"/>
    </source>
</evidence>
<keyword evidence="4 12" id="KW-0732">Signal</keyword>
<dbReference type="PRINTS" id="PR00205">
    <property type="entry name" value="CADHERIN"/>
</dbReference>
<evidence type="ECO:0000313" key="14">
    <source>
        <dbReference type="Proteomes" id="UP001152795"/>
    </source>
</evidence>
<dbReference type="SMART" id="SM00112">
    <property type="entry name" value="CA"/>
    <property type="match status" value="22"/>
</dbReference>
<dbReference type="SUPFAM" id="SSF49313">
    <property type="entry name" value="Cadherin-like"/>
    <property type="match status" value="25"/>
</dbReference>
<evidence type="ECO:0000256" key="6">
    <source>
        <dbReference type="ARBA" id="ARBA00022837"/>
    </source>
</evidence>
<protein>
    <submittedName>
        <fullName evidence="13">Protocadherin Fat 4</fullName>
    </submittedName>
</protein>
<keyword evidence="5" id="KW-0677">Repeat</keyword>
<evidence type="ECO:0000256" key="8">
    <source>
        <dbReference type="ARBA" id="ARBA00022989"/>
    </source>
</evidence>
<keyword evidence="2" id="KW-1003">Cell membrane</keyword>
<reference evidence="13" key="1">
    <citation type="submission" date="2020-04" db="EMBL/GenBank/DDBJ databases">
        <authorList>
            <person name="Alioto T."/>
            <person name="Alioto T."/>
            <person name="Gomez Garrido J."/>
        </authorList>
    </citation>
    <scope>NUCLEOTIDE SEQUENCE</scope>
    <source>
        <strain evidence="13">A484AB</strain>
    </source>
</reference>
<feature type="signal peptide" evidence="12">
    <location>
        <begin position="1"/>
        <end position="19"/>
    </location>
</feature>
<comment type="subcellular location">
    <subcellularLocation>
        <location evidence="1">Cell membrane</location>
        <topology evidence="1">Single-pass type I membrane protein</topology>
    </subcellularLocation>
</comment>
<dbReference type="InterPro" id="IPR002126">
    <property type="entry name" value="Cadherin-like_dom"/>
</dbReference>
<name>A0A6S7GEY2_PARCT</name>
<feature type="chain" id="PRO_5043355187" evidence="12">
    <location>
        <begin position="20"/>
        <end position="2804"/>
    </location>
</feature>
<keyword evidence="7" id="KW-0130">Cell adhesion</keyword>
<evidence type="ECO:0000256" key="12">
    <source>
        <dbReference type="SAM" id="SignalP"/>
    </source>
</evidence>
<dbReference type="Pfam" id="PF00028">
    <property type="entry name" value="Cadherin"/>
    <property type="match status" value="21"/>
</dbReference>
<evidence type="ECO:0000256" key="5">
    <source>
        <dbReference type="ARBA" id="ARBA00022737"/>
    </source>
</evidence>
<keyword evidence="8" id="KW-1133">Transmembrane helix</keyword>
<dbReference type="FunFam" id="2.60.40.60:FF:000104">
    <property type="entry name" value="cadherin-23 isoform X1"/>
    <property type="match status" value="2"/>
</dbReference>
<keyword evidence="10" id="KW-0325">Glycoprotein</keyword>
<dbReference type="OrthoDB" id="6252479at2759"/>
<evidence type="ECO:0000256" key="2">
    <source>
        <dbReference type="ARBA" id="ARBA00022475"/>
    </source>
</evidence>
<dbReference type="CDD" id="cd11304">
    <property type="entry name" value="Cadherin_repeat"/>
    <property type="match status" value="24"/>
</dbReference>
<dbReference type="GO" id="GO:0005911">
    <property type="term" value="C:cell-cell junction"/>
    <property type="evidence" value="ECO:0007669"/>
    <property type="project" value="TreeGrafter"/>
</dbReference>
<proteinExistence type="predicted"/>
<evidence type="ECO:0000256" key="7">
    <source>
        <dbReference type="ARBA" id="ARBA00022889"/>
    </source>
</evidence>
<evidence type="ECO:0000256" key="9">
    <source>
        <dbReference type="ARBA" id="ARBA00023136"/>
    </source>
</evidence>
<dbReference type="EMBL" id="CACRXK020001247">
    <property type="protein sequence ID" value="CAB3987879.1"/>
    <property type="molecule type" value="Genomic_DNA"/>
</dbReference>
<dbReference type="FunFam" id="2.60.40.60:FF:000005">
    <property type="entry name" value="Protocadherin 9"/>
    <property type="match status" value="1"/>
</dbReference>
<dbReference type="InterPro" id="IPR020894">
    <property type="entry name" value="Cadherin_CS"/>
</dbReference>
<dbReference type="FunFam" id="2.60.40.60:FF:000020">
    <property type="entry name" value="Dachsous cadherin-related 1b"/>
    <property type="match status" value="8"/>
</dbReference>
<dbReference type="Proteomes" id="UP001152795">
    <property type="component" value="Unassembled WGS sequence"/>
</dbReference>
<sequence length="2804" mass="306242">MRSVFVLCILTSLFSVTCAGTPEYPGRISFEVFAYDDFNGPEFKVSANVYVILVDVNDNTPHFINEPYKEDISENANVGTMVLQVSAVDDDPSPKYGLVSYKINSGNEVQSKVQSTMDGGVFDARTYLASVREDAEKGFAVIRVSAHDGDSLNASVEYLLDPDSNKNNIFAVDNTTGVITVNGTLDREKTSSYLLRIGAKSTYHAAVYTTVSVQVLDVNDNRPKFEKNVYEAFVPENSPVDLTVLQVTATDADVGENATLQYILVGANDKFDIRSSGQIVVKANIDREEKSQYKFVISFTLTRERYESNVTIIINITDVNDHNPSCSQEIYKVTVDENRPNGTFVAQVLEKVGIMFRSNHIVVTIKALDEDVSSNAEVRYQIVSGNINNTFHLNISSGVLTTIKTLDRESISQYNLVVNATDSGGMSQTEVLIISISDQNDNPPEFHHSGGYTFAVDENSAALLVGIVQATDADLGRNAEIVYSINSSAVSDNFVIEPSTGTIRTAVPLDRETTDMYMLTVTAEDAGTPGLFTSVTVYINVSDVNDNTPHFSQEHYTLEAGGSVSVRATDKDLGLNSKLRYSILTGNAEGDFTVDTSTGQLSTTKTLDYEKDKMFTLLVQVHDLDGNSSYGQSFHDNAVVYVSVQDVNDHSPTFTKSSYEVRLYENITVGSEVILVRATDEDSGDNKVIEYSFASGAGLENFYIDMNSGRITVKSQIDRDPPLNQTMFNITVMAKDNGNPSLNSTVQLFITVDDVNDNAPTFTQAEYTVQLAENSAAGVELTRGPVQGPRFKVHFETESSEFSINNITGEITTNVTLDREERSHFMLRVTAQDGDPVAPRSNSTAVYITIVDENDNSPKFTKSHETIHVFEDVAVGFSVANITAVDPDEGLNGEVYYSILSGNTDSYFTFNTLTGEVKANKPLDRENVASYLLVIQAHDSPIALRGSPSSNSLAFITVVVDDVNDNAPVITTTSYTSSVRENLPAGQLVCKVSATDSDNGVNKQVSFSLNYPEFAVNSSGFVYTTGSLDREHVAEYDINIVATDHGTPSKSSSVTVKVKVEDANDNYPVFSEDLYSLLISENATVGSEVIQVTATDLDAGVNSELTYTLTGGQGHFMINRTSGQITMVTPVDHESTPDGFVVHVTASDRGIPSEKSTKVQVNIGVSNVNDNIPVFEQYGYVASVNESSPLGTLVVRVLAQDRDEGLLGEVTYSIIDGNIGDVFSVNNSGYIIISKKLDRETREFYELSVKATDKAGIPKSAVIIVNIRVLDINDNSPMILNAPVHLQINETTPVTTVLFTLLASDADLRDTNKRITFESILSDGFLTVNSDTGAVSLSQSLDYATKQSHVLRVQATDHGEPALHSPTVNVTLTVISKDSTIPVFQQPSYMFNISEDTGIDTRIGTLQASQRNPPPGSSIVYEITSGNSEGIFHIQDSSEFCMGSFNSDVQFSDNIDHRQLQYNIVEGNEDRKFAIATETMDGINVAEISVAGNLDRETTEYYTLTISLSSQRSRGTSGPRSKVQGPRSISQVHFSIDASSGEITTTAEKLDRETRSSYAFQVTATDPDGRRDDANVIITVSDENDNAPVFNPLSYSTDITEGANTQGRSVITVSATDVDEGENKEIVYSITRGNIGGTFSINNITGEITVANAVDREIGGLGTNTQGHKIFTLTVTASDLGSQPLTSTTEWIPTSRKNAQVVTNLQQTCSNAVSTTCQQDVFALLVPSLLTSCQRLVDNSLQEPNTPLRVTVQVNDINDNSPVFPDSGYSFMISHDADEDMVVIVVMATDEDGGDNGRVSYEILRGNAGWAGDFSIHASSGVIKTVNKLNRDLGYQYNLTIKATDHGTPQLSATTNVILTVGPSNDHSPVLMPVNYTINVYENNLPQKAVLNITATDADEGQNRELTYSIVRGNNHSYFDLVSQLLKVSSYGTLVVVSRLDREAKEEYMLEIMVKDGGIPTAKKATGFVTVNVLDLNDHAPQFMKQNYTGRLMENSGPGVTVQMEEAIFATDNDLGINAEILYSIAGSGSEQFVIDRITAVLKTRVSSWPTLDHETTPSYTFNIIATDQAGNGLQSTVPITIHLIDENDNSPQFLPMILRVSISESTAVHDVVTTIHAADPDPGLNGQVTYSIISGAQGMFEVGKSNGSLRVLHGLDREQRDEYRINVSALDGNLNPRQGFGLVIVTILDDNDNRPVFEKLEYTASVSESVPIGYEVLTNTKLLFSHFPPLRTETEKHCQQGFTGCSGSKSCSAQDAEIDHSNGQLSTAAIIFTVVVEEVVQTQTTTAYYRIYTGSPCSIRIKIICRGACKYSLTHSVDGNTWSQHDQLVDNFSTRLSIPFFIDENTGEVNVSDQLDRETQEKYIIKVEASDHDMVVRVSASDSDEGINEELTYTIVSGGRGKFTIEAFTGIIQPSSRLDYEDPSDRYFILNISASDHGSPFLSSHVPVYITITDFNDNYPEFIEASLTSEVKENLDPGILITTIQATDADSANNSMVRYSLLEASDKFSLDSTTDLGDSPLSTDGELSIKIIDENDNRPQFTEDIYIRKIKEDSPVGAVAVTLKAEDKDVGLNGKVSYTITDGNEKEVQDSRFSLFRLDNTTVRGQDQTAPFYFDLADVTVMVTDVNDNAPVIEPKDMTVVISEDVPIGTFIVDVNATDKDSSNNAELVYSIVHGSHGHFSVDANTGVVRTAVKLDYETIIHYIKISENIITREKIYLSLLNRNLNIKRVGNTNMAAIYSNGDNRCNILGFNFSKRDALSIYLCKIPTVLVMVRDTGVTGYMDFGSIDITLIDVNDNGPVFYM</sequence>
<feature type="region of interest" description="Disordered" evidence="11">
    <location>
        <begin position="1509"/>
        <end position="1528"/>
    </location>
</feature>
<dbReference type="GO" id="GO:0005509">
    <property type="term" value="F:calcium ion binding"/>
    <property type="evidence" value="ECO:0007669"/>
    <property type="project" value="UniProtKB-UniRule"/>
</dbReference>
<keyword evidence="3" id="KW-0812">Transmembrane</keyword>
<evidence type="ECO:0000256" key="10">
    <source>
        <dbReference type="ARBA" id="ARBA00023180"/>
    </source>
</evidence>
<dbReference type="PANTHER" id="PTHR24025">
    <property type="entry name" value="DESMOGLEIN FAMILY MEMBER"/>
    <property type="match status" value="1"/>
</dbReference>
<dbReference type="PROSITE" id="PS00232">
    <property type="entry name" value="CADHERIN_1"/>
    <property type="match status" value="17"/>
</dbReference>
<dbReference type="FunFam" id="2.60.40.60:FF:000015">
    <property type="entry name" value="FAT atypical cadherin 1"/>
    <property type="match status" value="2"/>
</dbReference>
<dbReference type="GO" id="GO:0007156">
    <property type="term" value="P:homophilic cell adhesion via plasma membrane adhesion molecules"/>
    <property type="evidence" value="ECO:0007669"/>
    <property type="project" value="InterPro"/>
</dbReference>
<keyword evidence="9" id="KW-0472">Membrane</keyword>
<dbReference type="InterPro" id="IPR050971">
    <property type="entry name" value="Cadherin-domain_protein"/>
</dbReference>
<dbReference type="Gene3D" id="2.60.40.60">
    <property type="entry name" value="Cadherins"/>
    <property type="match status" value="26"/>
</dbReference>
<dbReference type="InterPro" id="IPR015919">
    <property type="entry name" value="Cadherin-like_sf"/>
</dbReference>
<dbReference type="PROSITE" id="PS50268">
    <property type="entry name" value="CADHERIN_2"/>
    <property type="match status" value="24"/>
</dbReference>
<feature type="compositionally biased region" description="Polar residues" evidence="11">
    <location>
        <begin position="1509"/>
        <end position="1519"/>
    </location>
</feature>
<keyword evidence="6" id="KW-0106">Calcium</keyword>
<evidence type="ECO:0000313" key="13">
    <source>
        <dbReference type="EMBL" id="CAB3987879.1"/>
    </source>
</evidence>
<evidence type="ECO:0000256" key="4">
    <source>
        <dbReference type="ARBA" id="ARBA00022729"/>
    </source>
</evidence>
<keyword evidence="14" id="KW-1185">Reference proteome</keyword>
<accession>A0A6S7GEY2</accession>
<dbReference type="GO" id="GO:0005886">
    <property type="term" value="C:plasma membrane"/>
    <property type="evidence" value="ECO:0007669"/>
    <property type="project" value="UniProtKB-SubCell"/>
</dbReference>
<dbReference type="PANTHER" id="PTHR24025:SF23">
    <property type="entry name" value="NEURAL-CADHERIN"/>
    <property type="match status" value="1"/>
</dbReference>
<organism evidence="13 14">
    <name type="scientific">Paramuricea clavata</name>
    <name type="common">Red gorgonian</name>
    <name type="synonym">Violescent sea-whip</name>
    <dbReference type="NCBI Taxonomy" id="317549"/>
    <lineage>
        <taxon>Eukaryota</taxon>
        <taxon>Metazoa</taxon>
        <taxon>Cnidaria</taxon>
        <taxon>Anthozoa</taxon>
        <taxon>Octocorallia</taxon>
        <taxon>Malacalcyonacea</taxon>
        <taxon>Plexauridae</taxon>
        <taxon>Paramuricea</taxon>
    </lineage>
</organism>
<evidence type="ECO:0000256" key="3">
    <source>
        <dbReference type="ARBA" id="ARBA00022692"/>
    </source>
</evidence>